<protein>
    <submittedName>
        <fullName evidence="1">Uncharacterized protein</fullName>
    </submittedName>
</protein>
<name>A0ABW5RQX7_9BACI</name>
<dbReference type="RefSeq" id="WP_377934625.1">
    <property type="nucleotide sequence ID" value="NZ_JBHUMF010000019.1"/>
</dbReference>
<keyword evidence="2" id="KW-1185">Reference proteome</keyword>
<gene>
    <name evidence="1" type="ORF">ACFSUL_08895</name>
</gene>
<accession>A0ABW5RQX7</accession>
<dbReference type="Proteomes" id="UP001597506">
    <property type="component" value="Unassembled WGS sequence"/>
</dbReference>
<evidence type="ECO:0000313" key="1">
    <source>
        <dbReference type="EMBL" id="MFD2680864.1"/>
    </source>
</evidence>
<reference evidence="2" key="1">
    <citation type="journal article" date="2019" name="Int. J. Syst. Evol. Microbiol.">
        <title>The Global Catalogue of Microorganisms (GCM) 10K type strain sequencing project: providing services to taxonomists for standard genome sequencing and annotation.</title>
        <authorList>
            <consortium name="The Broad Institute Genomics Platform"/>
            <consortium name="The Broad Institute Genome Sequencing Center for Infectious Disease"/>
            <person name="Wu L."/>
            <person name="Ma J."/>
        </authorList>
    </citation>
    <scope>NUCLEOTIDE SEQUENCE [LARGE SCALE GENOMIC DNA]</scope>
    <source>
        <strain evidence="2">KCTC 3913</strain>
    </source>
</reference>
<proteinExistence type="predicted"/>
<sequence>MKETTDTNDFENTIDTINHLTEDDAKSLLRIIYGFVDTAMTGNGGDKVKLEVIEKVSDIYKRIPDLNELRNK</sequence>
<organism evidence="1 2">
    <name type="scientific">Bacillus seohaeanensis</name>
    <dbReference type="NCBI Taxonomy" id="284580"/>
    <lineage>
        <taxon>Bacteria</taxon>
        <taxon>Bacillati</taxon>
        <taxon>Bacillota</taxon>
        <taxon>Bacilli</taxon>
        <taxon>Bacillales</taxon>
        <taxon>Bacillaceae</taxon>
        <taxon>Bacillus</taxon>
    </lineage>
</organism>
<evidence type="ECO:0000313" key="2">
    <source>
        <dbReference type="Proteomes" id="UP001597506"/>
    </source>
</evidence>
<dbReference type="EMBL" id="JBHUMF010000019">
    <property type="protein sequence ID" value="MFD2680864.1"/>
    <property type="molecule type" value="Genomic_DNA"/>
</dbReference>
<comment type="caution">
    <text evidence="1">The sequence shown here is derived from an EMBL/GenBank/DDBJ whole genome shotgun (WGS) entry which is preliminary data.</text>
</comment>